<evidence type="ECO:0000256" key="4">
    <source>
        <dbReference type="ARBA" id="ARBA00022801"/>
    </source>
</evidence>
<name>A0A8J5VKR9_ZIZPA</name>
<feature type="region of interest" description="Disordered" evidence="6">
    <location>
        <begin position="12"/>
        <end position="33"/>
    </location>
</feature>
<dbReference type="Pfam" id="PF01876">
    <property type="entry name" value="RNase_P_p30"/>
    <property type="match status" value="1"/>
</dbReference>
<comment type="similarity">
    <text evidence="2">Belongs to the eukaryotic/archaeal RNase P protein component 3 family.</text>
</comment>
<evidence type="ECO:0000256" key="1">
    <source>
        <dbReference type="ARBA" id="ARBA00004123"/>
    </source>
</evidence>
<dbReference type="GO" id="GO:0008033">
    <property type="term" value="P:tRNA processing"/>
    <property type="evidence" value="ECO:0007669"/>
    <property type="project" value="UniProtKB-KW"/>
</dbReference>
<feature type="region of interest" description="Disordered" evidence="6">
    <location>
        <begin position="54"/>
        <end position="114"/>
    </location>
</feature>
<evidence type="ECO:0000256" key="2">
    <source>
        <dbReference type="ARBA" id="ARBA00007331"/>
    </source>
</evidence>
<reference evidence="7" key="1">
    <citation type="journal article" date="2021" name="bioRxiv">
        <title>Whole Genome Assembly and Annotation of Northern Wild Rice, Zizania palustris L., Supports a Whole Genome Duplication in the Zizania Genus.</title>
        <authorList>
            <person name="Haas M."/>
            <person name="Kono T."/>
            <person name="Macchietto M."/>
            <person name="Millas R."/>
            <person name="McGilp L."/>
            <person name="Shao M."/>
            <person name="Duquette J."/>
            <person name="Hirsch C.N."/>
            <person name="Kimball J."/>
        </authorList>
    </citation>
    <scope>NUCLEOTIDE SEQUENCE</scope>
    <source>
        <tissue evidence="7">Fresh leaf tissue</tissue>
    </source>
</reference>
<evidence type="ECO:0000313" key="7">
    <source>
        <dbReference type="EMBL" id="KAG8050883.1"/>
    </source>
</evidence>
<dbReference type="FunFam" id="3.20.20.140:FF:000044">
    <property type="entry name" value="Polymerase/histidinol phosphatase-like protein"/>
    <property type="match status" value="1"/>
</dbReference>
<dbReference type="AlphaFoldDB" id="A0A8J5VKR9"/>
<protein>
    <submittedName>
        <fullName evidence="7">Uncharacterized protein</fullName>
    </submittedName>
</protein>
<dbReference type="GO" id="GO:0016787">
    <property type="term" value="F:hydrolase activity"/>
    <property type="evidence" value="ECO:0007669"/>
    <property type="project" value="UniProtKB-KW"/>
</dbReference>
<dbReference type="PANTHER" id="PTHR13031:SF0">
    <property type="entry name" value="RIBONUCLEASE P PROTEIN SUBUNIT P30"/>
    <property type="match status" value="1"/>
</dbReference>
<evidence type="ECO:0000256" key="5">
    <source>
        <dbReference type="ARBA" id="ARBA00023242"/>
    </source>
</evidence>
<gene>
    <name evidence="7" type="ORF">GUJ93_ZPchr0009g1617</name>
</gene>
<proteinExistence type="inferred from homology"/>
<keyword evidence="8" id="KW-1185">Reference proteome</keyword>
<evidence type="ECO:0000313" key="8">
    <source>
        <dbReference type="Proteomes" id="UP000729402"/>
    </source>
</evidence>
<feature type="compositionally biased region" description="Low complexity" evidence="6">
    <location>
        <begin position="12"/>
        <end position="26"/>
    </location>
</feature>
<comment type="caution">
    <text evidence="7">The sequence shown here is derived from an EMBL/GenBank/DDBJ whole genome shotgun (WGS) entry which is preliminary data.</text>
</comment>
<evidence type="ECO:0000256" key="6">
    <source>
        <dbReference type="SAM" id="MobiDB-lite"/>
    </source>
</evidence>
<dbReference type="EMBL" id="JAAALK010000289">
    <property type="protein sequence ID" value="KAG8050883.1"/>
    <property type="molecule type" value="Genomic_DNA"/>
</dbReference>
<keyword evidence="5" id="KW-0539">Nucleus</keyword>
<dbReference type="Proteomes" id="UP000729402">
    <property type="component" value="Unassembled WGS sequence"/>
</dbReference>
<dbReference type="InterPro" id="IPR002738">
    <property type="entry name" value="RNase_P_p30"/>
</dbReference>
<keyword evidence="3" id="KW-0819">tRNA processing</keyword>
<reference evidence="7" key="2">
    <citation type="submission" date="2021-02" db="EMBL/GenBank/DDBJ databases">
        <authorList>
            <person name="Kimball J.A."/>
            <person name="Haas M.W."/>
            <person name="Macchietto M."/>
            <person name="Kono T."/>
            <person name="Duquette J."/>
            <person name="Shao M."/>
        </authorList>
    </citation>
    <scope>NUCLEOTIDE SEQUENCE</scope>
    <source>
        <tissue evidence="7">Fresh leaf tissue</tissue>
    </source>
</reference>
<evidence type="ECO:0000256" key="3">
    <source>
        <dbReference type="ARBA" id="ARBA00022694"/>
    </source>
</evidence>
<feature type="compositionally biased region" description="Low complexity" evidence="6">
    <location>
        <begin position="57"/>
        <end position="91"/>
    </location>
</feature>
<dbReference type="GO" id="GO:0005655">
    <property type="term" value="C:nucleolar ribonuclease P complex"/>
    <property type="evidence" value="ECO:0007669"/>
    <property type="project" value="TreeGrafter"/>
</dbReference>
<dbReference type="OrthoDB" id="17948at2759"/>
<keyword evidence="4" id="KW-0378">Hydrolase</keyword>
<dbReference type="GO" id="GO:0003723">
    <property type="term" value="F:RNA binding"/>
    <property type="evidence" value="ECO:0007669"/>
    <property type="project" value="TreeGrafter"/>
</dbReference>
<sequence length="599" mass="65758">MFIFLRIKPSSSSTTLLPPLSTQPTSAVSRPHYVSSPASTFRLSASRRPGILRPHLAAPASPGRIPSPSSSYRRPGRLLPPRRLPAASCRPGVSRPHPAALSLISPPRRQPRSRIPAETFSSSHAACSHNPAAAYMAPSGFFFDLSLLPDNSSSISTGTSSRLLAAALDLGYSAVALDRPHRGLLADSHSASCIASPLPLPTSASLHRRRHPFQQYTRLTLSLDSAAACASALAPSAVRLLRTYDIVAARPLTQAAFDHLCQVAFDHLDIVSIDFSYKLPFRLKLPMLKLALQRGLYFEIAYSPLITDATSGRQLMAQAKLLVDWTKGKNLIISSAAHVASEIRGPYDVVNLCAYLLGLSTQRAKAAISVNCRTLISKAMRKKHFYKETIRIDSLLPNEQLNSANFKLGDWIGCDLIPCKADLLSLGMDLEPSSDKGELSGYKSLNITIEPSSNKDELLHSPMNGLTNVSHHVHQVMRDEVAPIDRTTISMECTLYDPETTSSAFLYDEGFNDTIWKIDESTKQNSNGTKSSLNENVAKLHRQPLNYSCATGEVEISLVKSEKQTKKWSHHPAYLPFLGFLKSVHFKKKTSKVLFKRRS</sequence>
<dbReference type="PANTHER" id="PTHR13031">
    <property type="entry name" value="RIBONUCLEASE P SUBUNIT P30"/>
    <property type="match status" value="1"/>
</dbReference>
<organism evidence="7 8">
    <name type="scientific">Zizania palustris</name>
    <name type="common">Northern wild rice</name>
    <dbReference type="NCBI Taxonomy" id="103762"/>
    <lineage>
        <taxon>Eukaryota</taxon>
        <taxon>Viridiplantae</taxon>
        <taxon>Streptophyta</taxon>
        <taxon>Embryophyta</taxon>
        <taxon>Tracheophyta</taxon>
        <taxon>Spermatophyta</taxon>
        <taxon>Magnoliopsida</taxon>
        <taxon>Liliopsida</taxon>
        <taxon>Poales</taxon>
        <taxon>Poaceae</taxon>
        <taxon>BOP clade</taxon>
        <taxon>Oryzoideae</taxon>
        <taxon>Oryzeae</taxon>
        <taxon>Zizaniinae</taxon>
        <taxon>Zizania</taxon>
    </lineage>
</organism>
<comment type="subcellular location">
    <subcellularLocation>
        <location evidence="1">Nucleus</location>
    </subcellularLocation>
</comment>
<accession>A0A8J5VKR9</accession>